<evidence type="ECO:0000256" key="2">
    <source>
        <dbReference type="ARBA" id="ARBA00012452"/>
    </source>
</evidence>
<comment type="similarity">
    <text evidence="1">Belongs to the GST superfamily. Kappa family.</text>
</comment>
<evidence type="ECO:0000313" key="10">
    <source>
        <dbReference type="Proteomes" id="UP000218231"/>
    </source>
</evidence>
<evidence type="ECO:0000256" key="4">
    <source>
        <dbReference type="ARBA" id="ARBA00047960"/>
    </source>
</evidence>
<feature type="compositionally biased region" description="Basic and acidic residues" evidence="7">
    <location>
        <begin position="85"/>
        <end position="129"/>
    </location>
</feature>
<dbReference type="FunFam" id="3.40.30.10:FF:000096">
    <property type="entry name" value="Glutathione S-transferase kappa"/>
    <property type="match status" value="1"/>
</dbReference>
<evidence type="ECO:0000256" key="5">
    <source>
        <dbReference type="ARBA" id="ARBA00073833"/>
    </source>
</evidence>
<dbReference type="OrthoDB" id="4664297at2759"/>
<accession>A0A2A2LJ45</accession>
<feature type="compositionally biased region" description="Polar residues" evidence="7">
    <location>
        <begin position="65"/>
        <end position="75"/>
    </location>
</feature>
<comment type="caution">
    <text evidence="9">The sequence shown here is derived from an EMBL/GenBank/DDBJ whole genome shotgun (WGS) entry which is preliminary data.</text>
</comment>
<keyword evidence="3" id="KW-0808">Transferase</keyword>
<organism evidence="9 10">
    <name type="scientific">Diploscapter pachys</name>
    <dbReference type="NCBI Taxonomy" id="2018661"/>
    <lineage>
        <taxon>Eukaryota</taxon>
        <taxon>Metazoa</taxon>
        <taxon>Ecdysozoa</taxon>
        <taxon>Nematoda</taxon>
        <taxon>Chromadorea</taxon>
        <taxon>Rhabditida</taxon>
        <taxon>Rhabditina</taxon>
        <taxon>Rhabditomorpha</taxon>
        <taxon>Rhabditoidea</taxon>
        <taxon>Rhabditidae</taxon>
        <taxon>Diploscapter</taxon>
    </lineage>
</organism>
<name>A0A2A2LJ45_9BILA</name>
<feature type="domain" description="DSBA-like thioredoxin" evidence="8">
    <location>
        <begin position="216"/>
        <end position="394"/>
    </location>
</feature>
<dbReference type="Pfam" id="PF01323">
    <property type="entry name" value="DSBA"/>
    <property type="match status" value="1"/>
</dbReference>
<reference evidence="9 10" key="1">
    <citation type="journal article" date="2017" name="Curr. Biol.">
        <title>Genome architecture and evolution of a unichromosomal asexual nematode.</title>
        <authorList>
            <person name="Fradin H."/>
            <person name="Zegar C."/>
            <person name="Gutwein M."/>
            <person name="Lucas J."/>
            <person name="Kovtun M."/>
            <person name="Corcoran D."/>
            <person name="Baugh L.R."/>
            <person name="Kiontke K."/>
            <person name="Gunsalus K."/>
            <person name="Fitch D.H."/>
            <person name="Piano F."/>
        </authorList>
    </citation>
    <scope>NUCLEOTIDE SEQUENCE [LARGE SCALE GENOMIC DNA]</scope>
    <source>
        <strain evidence="9">PF1309</strain>
    </source>
</reference>
<evidence type="ECO:0000256" key="7">
    <source>
        <dbReference type="SAM" id="MobiDB-lite"/>
    </source>
</evidence>
<dbReference type="GO" id="GO:0005739">
    <property type="term" value="C:mitochondrion"/>
    <property type="evidence" value="ECO:0007669"/>
    <property type="project" value="TreeGrafter"/>
</dbReference>
<dbReference type="GO" id="GO:0004364">
    <property type="term" value="F:glutathione transferase activity"/>
    <property type="evidence" value="ECO:0007669"/>
    <property type="project" value="UniProtKB-EC"/>
</dbReference>
<dbReference type="STRING" id="2018661.A0A2A2LJ45"/>
<evidence type="ECO:0000256" key="1">
    <source>
        <dbReference type="ARBA" id="ARBA00006494"/>
    </source>
</evidence>
<feature type="region of interest" description="Disordered" evidence="7">
    <location>
        <begin position="65"/>
        <end position="129"/>
    </location>
</feature>
<feature type="compositionally biased region" description="Polar residues" evidence="7">
    <location>
        <begin position="11"/>
        <end position="35"/>
    </location>
</feature>
<sequence>MSDQMYAASKPINQNISPIHTKSCSSIDMPSNNRQNSERFKARKDSHPFITNYDATNGINGCPMKSSTISLPSKNTTDDQDDGLEESRIKFREDTEIIGENKTEKLDKNDARNGENRRDSHSAAYEKIKNSRRVRRHPTGYHSRGDYCIRTNDGEINCEDEDEDDECPMSPSHKSTEGVVDLRTHKAIAPSLNEKLKNLASKLQRDRQEFSRSSGLLRLVDVWDIELKLKPFDLGAIMKATGNRPPARVMAKGLYMMKDLQRNAEFWKMQINSPNEFMEWIRKYNTRDASKLIIASKDKAVPLARELWTQLWSRGQKVFEDADLKEVLKKIGVTNEDQLLKESKDPKIAQELENNTQEAIEQGAFGAPWIVVHKDGEDHYFFGSDRFPLIAQLIGKPFSVPLPSKI</sequence>
<proteinExistence type="inferred from homology"/>
<dbReference type="PANTHER" id="PTHR42943:SF3">
    <property type="entry name" value="GLUTATHIONE S-TRANSFERASE KAPPA 1"/>
    <property type="match status" value="1"/>
</dbReference>
<evidence type="ECO:0000259" key="8">
    <source>
        <dbReference type="Pfam" id="PF01323"/>
    </source>
</evidence>
<dbReference type="PANTHER" id="PTHR42943">
    <property type="entry name" value="GLUTATHIONE S-TRANSFERASE KAPPA"/>
    <property type="match status" value="1"/>
</dbReference>
<feature type="region of interest" description="Disordered" evidence="7">
    <location>
        <begin position="160"/>
        <end position="179"/>
    </location>
</feature>
<dbReference type="InterPro" id="IPR001853">
    <property type="entry name" value="DSBA-like_thioredoxin_dom"/>
</dbReference>
<dbReference type="EC" id="2.5.1.18" evidence="2"/>
<evidence type="ECO:0000313" key="9">
    <source>
        <dbReference type="EMBL" id="PAV86160.1"/>
    </source>
</evidence>
<keyword evidence="10" id="KW-1185">Reference proteome</keyword>
<dbReference type="InterPro" id="IPR051924">
    <property type="entry name" value="GST_Kappa/NadH"/>
</dbReference>
<comment type="catalytic activity">
    <reaction evidence="4">
        <text>RX + glutathione = an S-substituted glutathione + a halide anion + H(+)</text>
        <dbReference type="Rhea" id="RHEA:16437"/>
        <dbReference type="ChEBI" id="CHEBI:15378"/>
        <dbReference type="ChEBI" id="CHEBI:16042"/>
        <dbReference type="ChEBI" id="CHEBI:17792"/>
        <dbReference type="ChEBI" id="CHEBI:57925"/>
        <dbReference type="ChEBI" id="CHEBI:90779"/>
        <dbReference type="EC" id="2.5.1.18"/>
    </reaction>
</comment>
<evidence type="ECO:0000256" key="3">
    <source>
        <dbReference type="ARBA" id="ARBA00022679"/>
    </source>
</evidence>
<evidence type="ECO:0000256" key="6">
    <source>
        <dbReference type="ARBA" id="ARBA00083519"/>
    </source>
</evidence>
<dbReference type="GO" id="GO:0006749">
    <property type="term" value="P:glutathione metabolic process"/>
    <property type="evidence" value="ECO:0007669"/>
    <property type="project" value="TreeGrafter"/>
</dbReference>
<dbReference type="SUPFAM" id="SSF52833">
    <property type="entry name" value="Thioredoxin-like"/>
    <property type="match status" value="1"/>
</dbReference>
<feature type="region of interest" description="Disordered" evidence="7">
    <location>
        <begin position="1"/>
        <end position="43"/>
    </location>
</feature>
<dbReference type="AlphaFoldDB" id="A0A2A2LJ45"/>
<dbReference type="GO" id="GO:0005777">
    <property type="term" value="C:peroxisome"/>
    <property type="evidence" value="ECO:0007669"/>
    <property type="project" value="TreeGrafter"/>
</dbReference>
<dbReference type="InterPro" id="IPR036249">
    <property type="entry name" value="Thioredoxin-like_sf"/>
</dbReference>
<dbReference type="EMBL" id="LIAE01006700">
    <property type="protein sequence ID" value="PAV86160.1"/>
    <property type="molecule type" value="Genomic_DNA"/>
</dbReference>
<dbReference type="GO" id="GO:0004602">
    <property type="term" value="F:glutathione peroxidase activity"/>
    <property type="evidence" value="ECO:0007669"/>
    <property type="project" value="TreeGrafter"/>
</dbReference>
<protein>
    <recommendedName>
        <fullName evidence="5">Glutathione S-transferase kappa 1</fullName>
        <ecNumber evidence="2">2.5.1.18</ecNumber>
    </recommendedName>
    <alternativeName>
        <fullName evidence="6">GST class-kappa</fullName>
    </alternativeName>
</protein>
<gene>
    <name evidence="9" type="ORF">WR25_24457</name>
</gene>
<dbReference type="Proteomes" id="UP000218231">
    <property type="component" value="Unassembled WGS sequence"/>
</dbReference>
<dbReference type="Gene3D" id="3.40.30.10">
    <property type="entry name" value="Glutaredoxin"/>
    <property type="match status" value="1"/>
</dbReference>